<dbReference type="Proteomes" id="UP001161408">
    <property type="component" value="Unassembled WGS sequence"/>
</dbReference>
<name>A0AA37W352_9GAMM</name>
<keyword evidence="2" id="KW-0732">Signal</keyword>
<keyword evidence="1" id="KW-0812">Transmembrane</keyword>
<evidence type="ECO:0000313" key="3">
    <source>
        <dbReference type="EMBL" id="GLQ01550.1"/>
    </source>
</evidence>
<feature type="signal peptide" evidence="2">
    <location>
        <begin position="1"/>
        <end position="18"/>
    </location>
</feature>
<feature type="transmembrane region" description="Helical" evidence="1">
    <location>
        <begin position="130"/>
        <end position="151"/>
    </location>
</feature>
<evidence type="ECO:0000256" key="2">
    <source>
        <dbReference type="SAM" id="SignalP"/>
    </source>
</evidence>
<organism evidence="3 4">
    <name type="scientific">Pseudoalteromonas tetraodonis GFC</name>
    <dbReference type="NCBI Taxonomy" id="1315271"/>
    <lineage>
        <taxon>Bacteria</taxon>
        <taxon>Pseudomonadati</taxon>
        <taxon>Pseudomonadota</taxon>
        <taxon>Gammaproteobacteria</taxon>
        <taxon>Alteromonadales</taxon>
        <taxon>Pseudoalteromonadaceae</taxon>
        <taxon>Pseudoalteromonas</taxon>
    </lineage>
</organism>
<proteinExistence type="predicted"/>
<reference evidence="3" key="1">
    <citation type="journal article" date="2014" name="Int. J. Syst. Evol. Microbiol.">
        <title>Complete genome sequence of Corynebacterium casei LMG S-19264T (=DSM 44701T), isolated from a smear-ripened cheese.</title>
        <authorList>
            <consortium name="US DOE Joint Genome Institute (JGI-PGF)"/>
            <person name="Walter F."/>
            <person name="Albersmeier A."/>
            <person name="Kalinowski J."/>
            <person name="Ruckert C."/>
        </authorList>
    </citation>
    <scope>NUCLEOTIDE SEQUENCE</scope>
    <source>
        <strain evidence="3">NBRC 103034</strain>
    </source>
</reference>
<dbReference type="RefSeq" id="WP_013465476.1">
    <property type="nucleotide sequence ID" value="NZ_BJXY01000005.1"/>
</dbReference>
<feature type="chain" id="PRO_5041415879" evidence="2">
    <location>
        <begin position="19"/>
        <end position="167"/>
    </location>
</feature>
<gene>
    <name evidence="3" type="ORF">GCM10007914_04310</name>
</gene>
<keyword evidence="1" id="KW-1133">Transmembrane helix</keyword>
<dbReference type="EMBL" id="BSNE01000002">
    <property type="protein sequence ID" value="GLQ01550.1"/>
    <property type="molecule type" value="Genomic_DNA"/>
</dbReference>
<reference evidence="3" key="2">
    <citation type="submission" date="2023-01" db="EMBL/GenBank/DDBJ databases">
        <title>Draft genome sequence of Pseudoalteromonas tetraodonis strain NBRC 103034.</title>
        <authorList>
            <person name="Sun Q."/>
            <person name="Mori K."/>
        </authorList>
    </citation>
    <scope>NUCLEOTIDE SEQUENCE</scope>
    <source>
        <strain evidence="3">NBRC 103034</strain>
    </source>
</reference>
<protein>
    <submittedName>
        <fullName evidence="3">Uncharacterized protein</fullName>
    </submittedName>
</protein>
<accession>A0AA37W352</accession>
<sequence>MRLFLSVLFLFFLLPVKAATIAELFGDGVFGTQWGDTIEAVANKLPNTTKESVGDIAWLELKDSKEVLGVKRQNRNTSFVFDSEMRLNGVGVYFDVEDYPLLLNKLTTLFGKYTQLENNKTAMQWVSGDFTLVLVFVNAGLSAHVVLSISYNGLKKPKTSKEELGFD</sequence>
<evidence type="ECO:0000313" key="4">
    <source>
        <dbReference type="Proteomes" id="UP001161408"/>
    </source>
</evidence>
<evidence type="ECO:0000256" key="1">
    <source>
        <dbReference type="SAM" id="Phobius"/>
    </source>
</evidence>
<comment type="caution">
    <text evidence="3">The sequence shown here is derived from an EMBL/GenBank/DDBJ whole genome shotgun (WGS) entry which is preliminary data.</text>
</comment>
<keyword evidence="4" id="KW-1185">Reference proteome</keyword>
<keyword evidence="1" id="KW-0472">Membrane</keyword>
<dbReference type="AlphaFoldDB" id="A0AA37W352"/>